<dbReference type="PROSITE" id="PS00188">
    <property type="entry name" value="BIOTIN"/>
    <property type="match status" value="1"/>
</dbReference>
<dbReference type="AlphaFoldDB" id="A0A833JB08"/>
<evidence type="ECO:0000256" key="1">
    <source>
        <dbReference type="ARBA" id="ARBA00023267"/>
    </source>
</evidence>
<protein>
    <submittedName>
        <fullName evidence="3">Biotin/lipoyl-binding protein</fullName>
    </submittedName>
</protein>
<name>A0A833JB08_9BACT</name>
<dbReference type="RefSeq" id="WP_152213689.1">
    <property type="nucleotide sequence ID" value="NZ_WFLN01000009.1"/>
</dbReference>
<dbReference type="InterPro" id="IPR011053">
    <property type="entry name" value="Single_hybrid_motif"/>
</dbReference>
<dbReference type="CDD" id="cd06850">
    <property type="entry name" value="biotinyl_domain"/>
    <property type="match status" value="1"/>
</dbReference>
<evidence type="ECO:0000313" key="3">
    <source>
        <dbReference type="EMBL" id="KAB8028538.1"/>
    </source>
</evidence>
<dbReference type="Proteomes" id="UP000442694">
    <property type="component" value="Unassembled WGS sequence"/>
</dbReference>
<keyword evidence="1" id="KW-0092">Biotin</keyword>
<feature type="domain" description="Lipoyl-binding" evidence="2">
    <location>
        <begin position="101"/>
        <end position="182"/>
    </location>
</feature>
<dbReference type="Gene3D" id="2.40.50.100">
    <property type="match status" value="1"/>
</dbReference>
<dbReference type="FunFam" id="2.40.50.100:FF:000003">
    <property type="entry name" value="Acetyl-CoA carboxylase biotin carboxyl carrier protein"/>
    <property type="match status" value="1"/>
</dbReference>
<dbReference type="InterPro" id="IPR050709">
    <property type="entry name" value="Biotin_Carboxyl_Carrier/Decarb"/>
</dbReference>
<evidence type="ECO:0000313" key="4">
    <source>
        <dbReference type="Proteomes" id="UP000442694"/>
    </source>
</evidence>
<dbReference type="InterPro" id="IPR001882">
    <property type="entry name" value="Biotin_BS"/>
</dbReference>
<reference evidence="3 4" key="1">
    <citation type="submission" date="2019-10" db="EMBL/GenBank/DDBJ databases">
        <title>New genus of Silvanigrellaceae.</title>
        <authorList>
            <person name="Pitt A."/>
            <person name="Hahn M.W."/>
        </authorList>
    </citation>
    <scope>NUCLEOTIDE SEQUENCE [LARGE SCALE GENOMIC DNA]</scope>
    <source>
        <strain evidence="3 4">33A1-SZDP</strain>
    </source>
</reference>
<dbReference type="SUPFAM" id="SSF51230">
    <property type="entry name" value="Single hybrid motif"/>
    <property type="match status" value="1"/>
</dbReference>
<dbReference type="InterPro" id="IPR000089">
    <property type="entry name" value="Biotin_lipoyl"/>
</dbReference>
<dbReference type="EMBL" id="WFLN01000009">
    <property type="protein sequence ID" value="KAB8028538.1"/>
    <property type="molecule type" value="Genomic_DNA"/>
</dbReference>
<accession>A0A833JB08</accession>
<dbReference type="PROSITE" id="PS50968">
    <property type="entry name" value="BIOTINYL_LIPOYL"/>
    <property type="match status" value="1"/>
</dbReference>
<proteinExistence type="predicted"/>
<organism evidence="3 4">
    <name type="scientific">Fluviispira multicolorata</name>
    <dbReference type="NCBI Taxonomy" id="2654512"/>
    <lineage>
        <taxon>Bacteria</taxon>
        <taxon>Pseudomonadati</taxon>
        <taxon>Bdellovibrionota</taxon>
        <taxon>Oligoflexia</taxon>
        <taxon>Silvanigrellales</taxon>
        <taxon>Silvanigrellaceae</taxon>
        <taxon>Fluviispira</taxon>
    </lineage>
</organism>
<sequence length="185" mass="20388">MKMNVQKNSDSKNFQVEIPCTTDLTHLANGDFFSVTLSEENDNPKNYSVCLLADGRSYLIDNKIVRVEKIKAKKRNDIYRIAIKNNGILTQNYFHVTALRSVTPRISPAILGGGEIKSPMTGKIVSILIENNSLVKEGDTLIIIEAMKMENRIFAECDGKVTNLSVNAGNNVSAGDMLLSLIPAQ</sequence>
<dbReference type="Pfam" id="PF00364">
    <property type="entry name" value="Biotin_lipoyl"/>
    <property type="match status" value="1"/>
</dbReference>
<dbReference type="PANTHER" id="PTHR45266:SF3">
    <property type="entry name" value="OXALOACETATE DECARBOXYLASE ALPHA CHAIN"/>
    <property type="match status" value="1"/>
</dbReference>
<gene>
    <name evidence="3" type="ORF">GCL57_12500</name>
</gene>
<dbReference type="PANTHER" id="PTHR45266">
    <property type="entry name" value="OXALOACETATE DECARBOXYLASE ALPHA CHAIN"/>
    <property type="match status" value="1"/>
</dbReference>
<evidence type="ECO:0000259" key="2">
    <source>
        <dbReference type="PROSITE" id="PS50968"/>
    </source>
</evidence>
<keyword evidence="4" id="KW-1185">Reference proteome</keyword>
<comment type="caution">
    <text evidence="3">The sequence shown here is derived from an EMBL/GenBank/DDBJ whole genome shotgun (WGS) entry which is preliminary data.</text>
</comment>